<dbReference type="GO" id="GO:0001227">
    <property type="term" value="F:DNA-binding transcription repressor activity, RNA polymerase II-specific"/>
    <property type="evidence" value="ECO:0007669"/>
    <property type="project" value="TreeGrafter"/>
</dbReference>
<dbReference type="SMART" id="SM00355">
    <property type="entry name" value="ZnF_C2H2"/>
    <property type="match status" value="10"/>
</dbReference>
<feature type="domain" description="C2H2-type" evidence="13">
    <location>
        <begin position="377"/>
        <end position="400"/>
    </location>
</feature>
<dbReference type="EMBL" id="CADEBC010000958">
    <property type="protein sequence ID" value="CAB3262386.1"/>
    <property type="molecule type" value="Genomic_DNA"/>
</dbReference>
<evidence type="ECO:0000313" key="16">
    <source>
        <dbReference type="Proteomes" id="UP000494106"/>
    </source>
</evidence>
<dbReference type="GO" id="GO:0000978">
    <property type="term" value="F:RNA polymerase II cis-regulatory region sequence-specific DNA binding"/>
    <property type="evidence" value="ECO:0007669"/>
    <property type="project" value="TreeGrafter"/>
</dbReference>
<evidence type="ECO:0000256" key="1">
    <source>
        <dbReference type="ARBA" id="ARBA00004123"/>
    </source>
</evidence>
<comment type="subcellular location">
    <subcellularLocation>
        <location evidence="1">Nucleus</location>
    </subcellularLocation>
</comment>
<evidence type="ECO:0000313" key="15">
    <source>
        <dbReference type="EMBL" id="CAB3262386.1"/>
    </source>
</evidence>
<evidence type="ECO:0000256" key="2">
    <source>
        <dbReference type="ARBA" id="ARBA00006991"/>
    </source>
</evidence>
<keyword evidence="3 12" id="KW-0479">Metal-binding</keyword>
<feature type="binding site" evidence="12">
    <location>
        <position position="17"/>
    </location>
    <ligand>
        <name>Zn(2+)</name>
        <dbReference type="ChEBI" id="CHEBI:29105"/>
    </ligand>
</feature>
<evidence type="ECO:0000256" key="5">
    <source>
        <dbReference type="ARBA" id="ARBA00022771"/>
    </source>
</evidence>
<dbReference type="OrthoDB" id="8117402at2759"/>
<keyword evidence="6 12" id="KW-0862">Zinc</keyword>
<keyword evidence="9" id="KW-0804">Transcription</keyword>
<dbReference type="Gene3D" id="3.40.1800.20">
    <property type="match status" value="1"/>
</dbReference>
<feature type="domain" description="ZAD" evidence="14">
    <location>
        <begin position="12"/>
        <end position="89"/>
    </location>
</feature>
<evidence type="ECO:0000256" key="6">
    <source>
        <dbReference type="ARBA" id="ARBA00022833"/>
    </source>
</evidence>
<dbReference type="SUPFAM" id="SSF57667">
    <property type="entry name" value="beta-beta-alpha zinc fingers"/>
    <property type="match status" value="4"/>
</dbReference>
<dbReference type="PROSITE" id="PS00028">
    <property type="entry name" value="ZINC_FINGER_C2H2_1"/>
    <property type="match status" value="9"/>
</dbReference>
<evidence type="ECO:0000256" key="12">
    <source>
        <dbReference type="PROSITE-ProRule" id="PRU01263"/>
    </source>
</evidence>
<keyword evidence="7" id="KW-0805">Transcription regulation</keyword>
<dbReference type="InterPro" id="IPR036236">
    <property type="entry name" value="Znf_C2H2_sf"/>
</dbReference>
<dbReference type="PROSITE" id="PS50157">
    <property type="entry name" value="ZINC_FINGER_C2H2_2"/>
    <property type="match status" value="7"/>
</dbReference>
<sequence>MEIDNHKNVTYGQCRFCLARGHHRDLMKEYFFNGIREVYSEIFSETFNFLLSNSTQLTNLICSTCIHRLRDATSFRMMAMSTERQLLEAINTGNGKNTEFVDVLSEDALDSRGNVKTESQQAIREETAECRSALEIADNGLDISDYLSDNECENSFDSFVDGEAELLARFKDLQPLPTKASLVSLCPEFCKQLLAFKDSKVLPQTISKLVKDYELIQESRIVRRQYVTEKLAHIVNATTVLECSNVTPFRSKSRQGFPCFYCRHLFESLERLKEHTAKHKTHEILKVLRTYGAESLVVYVDITNLKCKICNKDMPNLNELKHHLINVHKKKMHLDFTDRIIPYKLCDSGIYECQMCGFSYETFGAIERHMNVHFRNYVCKDCGTGFVTRYRLKVHVKSMHIDGTHPCEVCGKIFSTPQKHKNHVNTVHKLMKRFKCTKCPERFGEYFRRQKHMVQVHGLAPLRYKCNVCVKSFDRRYTLSRHMKRDHLEERDYQCELCSYKCFTKNELRVHMVKHNGERIYECSVCKKAYARKKTLKEHMRIHNNDRRFACAVCGQAFVQKCSLKGHLKTHHLEYSM</sequence>
<dbReference type="SUPFAM" id="SSF57716">
    <property type="entry name" value="Glucocorticoid receptor-like (DNA-binding domain)"/>
    <property type="match status" value="1"/>
</dbReference>
<feature type="domain" description="C2H2-type" evidence="13">
    <location>
        <begin position="351"/>
        <end position="373"/>
    </location>
</feature>
<evidence type="ECO:0000256" key="3">
    <source>
        <dbReference type="ARBA" id="ARBA00022723"/>
    </source>
</evidence>
<dbReference type="AlphaFoldDB" id="A0A8S1BRG8"/>
<feature type="binding site" evidence="12">
    <location>
        <position position="65"/>
    </location>
    <ligand>
        <name>Zn(2+)</name>
        <dbReference type="ChEBI" id="CHEBI:29105"/>
    </ligand>
</feature>
<dbReference type="Gene3D" id="3.30.160.60">
    <property type="entry name" value="Classic Zinc Finger"/>
    <property type="match status" value="7"/>
</dbReference>
<dbReference type="PANTHER" id="PTHR24399">
    <property type="entry name" value="ZINC FINGER AND BTB DOMAIN-CONTAINING"/>
    <property type="match status" value="1"/>
</dbReference>
<reference evidence="15 16" key="1">
    <citation type="submission" date="2020-04" db="EMBL/GenBank/DDBJ databases">
        <authorList>
            <person name="Wallbank WR R."/>
            <person name="Pardo Diaz C."/>
            <person name="Kozak K."/>
            <person name="Martin S."/>
            <person name="Jiggins C."/>
            <person name="Moest M."/>
            <person name="Warren A I."/>
            <person name="Byers J.R.P. K."/>
            <person name="Montejo-Kovacevich G."/>
            <person name="Yen C E."/>
        </authorList>
    </citation>
    <scope>NUCLEOTIDE SEQUENCE [LARGE SCALE GENOMIC DNA]</scope>
</reference>
<comment type="caution">
    <text evidence="15">The sequence shown here is derived from an EMBL/GenBank/DDBJ whole genome shotgun (WGS) entry which is preliminary data.</text>
</comment>
<evidence type="ECO:0000256" key="8">
    <source>
        <dbReference type="ARBA" id="ARBA00023125"/>
    </source>
</evidence>
<evidence type="ECO:0000259" key="13">
    <source>
        <dbReference type="PROSITE" id="PS50157"/>
    </source>
</evidence>
<feature type="domain" description="C2H2-type" evidence="13">
    <location>
        <begin position="464"/>
        <end position="492"/>
    </location>
</feature>
<keyword evidence="10" id="KW-0539">Nucleus</keyword>
<dbReference type="InterPro" id="IPR012934">
    <property type="entry name" value="Znf_AD"/>
</dbReference>
<gene>
    <name evidence="15" type="ORF">APLA_LOCUS18366</name>
</gene>
<protein>
    <submittedName>
        <fullName evidence="15">Uncharacterized protein</fullName>
    </submittedName>
</protein>
<feature type="domain" description="C2H2-type" evidence="13">
    <location>
        <begin position="521"/>
        <end position="548"/>
    </location>
</feature>
<keyword evidence="8" id="KW-0238">DNA-binding</keyword>
<evidence type="ECO:0000256" key="4">
    <source>
        <dbReference type="ARBA" id="ARBA00022737"/>
    </source>
</evidence>
<dbReference type="Pfam" id="PF07776">
    <property type="entry name" value="zf-AD"/>
    <property type="match status" value="1"/>
</dbReference>
<feature type="domain" description="C2H2-type" evidence="13">
    <location>
        <begin position="493"/>
        <end position="520"/>
    </location>
</feature>
<dbReference type="Pfam" id="PF00096">
    <property type="entry name" value="zf-C2H2"/>
    <property type="match status" value="5"/>
</dbReference>
<dbReference type="InterPro" id="IPR013087">
    <property type="entry name" value="Znf_C2H2_type"/>
</dbReference>
<feature type="domain" description="C2H2-type" evidence="13">
    <location>
        <begin position="405"/>
        <end position="433"/>
    </location>
</feature>
<feature type="binding site" evidence="12">
    <location>
        <position position="14"/>
    </location>
    <ligand>
        <name>Zn(2+)</name>
        <dbReference type="ChEBI" id="CHEBI:29105"/>
    </ligand>
</feature>
<organism evidence="15 16">
    <name type="scientific">Arctia plantaginis</name>
    <name type="common">Wood tiger moth</name>
    <name type="synonym">Phalaena plantaginis</name>
    <dbReference type="NCBI Taxonomy" id="874455"/>
    <lineage>
        <taxon>Eukaryota</taxon>
        <taxon>Metazoa</taxon>
        <taxon>Ecdysozoa</taxon>
        <taxon>Arthropoda</taxon>
        <taxon>Hexapoda</taxon>
        <taxon>Insecta</taxon>
        <taxon>Pterygota</taxon>
        <taxon>Neoptera</taxon>
        <taxon>Endopterygota</taxon>
        <taxon>Lepidoptera</taxon>
        <taxon>Glossata</taxon>
        <taxon>Ditrysia</taxon>
        <taxon>Noctuoidea</taxon>
        <taxon>Erebidae</taxon>
        <taxon>Arctiinae</taxon>
        <taxon>Arctia</taxon>
    </lineage>
</organism>
<evidence type="ECO:0000256" key="11">
    <source>
        <dbReference type="PROSITE-ProRule" id="PRU00042"/>
    </source>
</evidence>
<name>A0A8S1BRG8_ARCPL</name>
<evidence type="ECO:0000256" key="9">
    <source>
        <dbReference type="ARBA" id="ARBA00023163"/>
    </source>
</evidence>
<dbReference type="GO" id="GO:0008270">
    <property type="term" value="F:zinc ion binding"/>
    <property type="evidence" value="ECO:0007669"/>
    <property type="project" value="UniProtKB-UniRule"/>
</dbReference>
<dbReference type="PROSITE" id="PS51915">
    <property type="entry name" value="ZAD"/>
    <property type="match status" value="1"/>
</dbReference>
<dbReference type="PANTHER" id="PTHR24399:SF23">
    <property type="entry name" value="C2H2-TYPE DOMAIN-CONTAINING PROTEIN"/>
    <property type="match status" value="1"/>
</dbReference>
<feature type="binding site" evidence="12">
    <location>
        <position position="62"/>
    </location>
    <ligand>
        <name>Zn(2+)</name>
        <dbReference type="ChEBI" id="CHEBI:29105"/>
    </ligand>
</feature>
<feature type="domain" description="C2H2-type" evidence="13">
    <location>
        <begin position="549"/>
        <end position="576"/>
    </location>
</feature>
<dbReference type="SMART" id="SM00868">
    <property type="entry name" value="zf-AD"/>
    <property type="match status" value="1"/>
</dbReference>
<keyword evidence="4" id="KW-0677">Repeat</keyword>
<proteinExistence type="inferred from homology"/>
<comment type="similarity">
    <text evidence="2">Belongs to the krueppel C2H2-type zinc-finger protein family.</text>
</comment>
<keyword evidence="5 11" id="KW-0863">Zinc-finger</keyword>
<accession>A0A8S1BRG8</accession>
<evidence type="ECO:0000256" key="7">
    <source>
        <dbReference type="ARBA" id="ARBA00023015"/>
    </source>
</evidence>
<dbReference type="Proteomes" id="UP000494106">
    <property type="component" value="Unassembled WGS sequence"/>
</dbReference>
<evidence type="ECO:0000256" key="10">
    <source>
        <dbReference type="ARBA" id="ARBA00023242"/>
    </source>
</evidence>
<dbReference type="GO" id="GO:0005654">
    <property type="term" value="C:nucleoplasm"/>
    <property type="evidence" value="ECO:0007669"/>
    <property type="project" value="TreeGrafter"/>
</dbReference>
<keyword evidence="16" id="KW-1185">Reference proteome</keyword>
<dbReference type="FunFam" id="3.30.160.60:FF:001480">
    <property type="entry name" value="Si:cabz01071911.3"/>
    <property type="match status" value="1"/>
</dbReference>
<evidence type="ECO:0000259" key="14">
    <source>
        <dbReference type="PROSITE" id="PS51915"/>
    </source>
</evidence>
<dbReference type="FunFam" id="3.30.160.60:FF:000446">
    <property type="entry name" value="Zinc finger protein"/>
    <property type="match status" value="1"/>
</dbReference>